<evidence type="ECO:0000313" key="1">
    <source>
        <dbReference type="EMBL" id="GLQ73961.1"/>
    </source>
</evidence>
<dbReference type="Proteomes" id="UP001156690">
    <property type="component" value="Unassembled WGS sequence"/>
</dbReference>
<dbReference type="AlphaFoldDB" id="A0AAV5NTK0"/>
<comment type="caution">
    <text evidence="1">The sequence shown here is derived from an EMBL/GenBank/DDBJ whole genome shotgun (WGS) entry which is preliminary data.</text>
</comment>
<reference evidence="2" key="1">
    <citation type="journal article" date="2019" name="Int. J. Syst. Evol. Microbiol.">
        <title>The Global Catalogue of Microorganisms (GCM) 10K type strain sequencing project: providing services to taxonomists for standard genome sequencing and annotation.</title>
        <authorList>
            <consortium name="The Broad Institute Genomics Platform"/>
            <consortium name="The Broad Institute Genome Sequencing Center for Infectious Disease"/>
            <person name="Wu L."/>
            <person name="Ma J."/>
        </authorList>
    </citation>
    <scope>NUCLEOTIDE SEQUENCE [LARGE SCALE GENOMIC DNA]</scope>
    <source>
        <strain evidence="2">NBRC 15640</strain>
    </source>
</reference>
<organism evidence="1 2">
    <name type="scientific">Vibrio penaeicida</name>
    <dbReference type="NCBI Taxonomy" id="104609"/>
    <lineage>
        <taxon>Bacteria</taxon>
        <taxon>Pseudomonadati</taxon>
        <taxon>Pseudomonadota</taxon>
        <taxon>Gammaproteobacteria</taxon>
        <taxon>Vibrionales</taxon>
        <taxon>Vibrionaceae</taxon>
        <taxon>Vibrio</taxon>
    </lineage>
</organism>
<sequence length="73" mass="8706">MKRASSAYRLQMIKEVATRNQEQPNDDPMASYIRQILDEEPQKEQHMESQHRFIGAHFDEQAGGWVDDRWNMK</sequence>
<proteinExistence type="predicted"/>
<accession>A0AAV5NTK0</accession>
<dbReference type="EMBL" id="BSNX01000041">
    <property type="protein sequence ID" value="GLQ73961.1"/>
    <property type="molecule type" value="Genomic_DNA"/>
</dbReference>
<evidence type="ECO:0000313" key="2">
    <source>
        <dbReference type="Proteomes" id="UP001156690"/>
    </source>
</evidence>
<gene>
    <name evidence="1" type="ORF">GCM10007932_33210</name>
</gene>
<keyword evidence="2" id="KW-1185">Reference proteome</keyword>
<dbReference type="RefSeq" id="WP_126609173.1">
    <property type="nucleotide sequence ID" value="NZ_AP025145.1"/>
</dbReference>
<name>A0AAV5NTK0_9VIBR</name>
<protein>
    <submittedName>
        <fullName evidence="1">Uncharacterized protein</fullName>
    </submittedName>
</protein>